<dbReference type="InterPro" id="IPR041925">
    <property type="entry name" value="CT_Formate-Dh_H"/>
</dbReference>
<keyword evidence="16" id="KW-0472">Membrane</keyword>
<accession>A0A7V3VT29</accession>
<dbReference type="SUPFAM" id="SSF54292">
    <property type="entry name" value="2Fe-2S ferredoxin-like"/>
    <property type="match status" value="1"/>
</dbReference>
<dbReference type="PIRSF" id="PIRSF036643">
    <property type="entry name" value="FDH_alpha"/>
    <property type="match status" value="1"/>
</dbReference>
<comment type="similarity">
    <text evidence="5">In the C-terminal section; belongs to the prokaryotic molybdopterin-containing oxidoreductase family.</text>
</comment>
<dbReference type="FunFam" id="2.40.40.20:FF:000005">
    <property type="entry name" value="Periplasmic nitrate reductase"/>
    <property type="match status" value="1"/>
</dbReference>
<dbReference type="GO" id="GO:0051537">
    <property type="term" value="F:2 iron, 2 sulfur cluster binding"/>
    <property type="evidence" value="ECO:0007669"/>
    <property type="project" value="UniProtKB-KW"/>
</dbReference>
<dbReference type="InterPro" id="IPR006963">
    <property type="entry name" value="Mopterin_OxRdtase_4Fe-4S_dom"/>
</dbReference>
<dbReference type="Gene3D" id="2.20.25.90">
    <property type="entry name" value="ADC-like domains"/>
    <property type="match status" value="1"/>
</dbReference>
<dbReference type="InterPro" id="IPR000283">
    <property type="entry name" value="NADH_UbQ_OxRdtase_75kDa_su_CS"/>
</dbReference>
<comment type="cofactor">
    <cofactor evidence="17">
        <name>[2Fe-2S] cluster</name>
        <dbReference type="ChEBI" id="CHEBI:190135"/>
    </cofactor>
</comment>
<feature type="domain" description="4Fe-4S Mo/W bis-MGD-type" evidence="20">
    <location>
        <begin position="220"/>
        <end position="280"/>
    </location>
</feature>
<dbReference type="GO" id="GO:0008863">
    <property type="term" value="F:formate dehydrogenase (NAD+) activity"/>
    <property type="evidence" value="ECO:0007669"/>
    <property type="project" value="InterPro"/>
</dbReference>
<dbReference type="FunFam" id="3.40.228.10:FF:000002">
    <property type="entry name" value="Formate dehydrogenase subunit alpha"/>
    <property type="match status" value="1"/>
</dbReference>
<dbReference type="PROSITE" id="PS00198">
    <property type="entry name" value="4FE4S_FER_1"/>
    <property type="match status" value="1"/>
</dbReference>
<keyword evidence="9" id="KW-0479">Metal-binding</keyword>
<sequence length="911" mass="101676">MLSIEIDSKKYEIPEGKNLLEFLLENGFDIPHLCYHPALKSIGACRMCVVEVEGSKNLVTACTAEIKDGMKIKTKSEIVEESRKINLSLILKEHPDDCMTCDQNGNCSLQDMAYEYFPHDKPIFGYLEKKRYEIDDSSEFIVRDLNKCIRCQLCVRVCDEIEGMSIYSMIERGHESIPSTFMNLPLAETDCVSCGQCATVCPTGAIVEKPSIGKARWNNVEKVKTTCVYCGVGCQIDVYFDPRKNDIVRVEGSVENPEVNDAVATCVKGKFGYSFVNHPDRFKEPMIKKNGQFEQVSWEEAIDRTAKKLIEIRDKYGPDSIAVLASARCTNEENYLLQKLTRAVIGTNNIDHCARLCHASTVAGLSMTFGSGAMTNSLEDIMNSDVILVTGSNTTENHPVYGSRIKRAVRNGAKLIVVDPRRIELVEHATLWLQNLPGTDLAIFNGIMKVIIEENLLDKKFIEERTIDFEEVKKAVEKYTPDYVSKISNVQPEKIIEAARLYAKAKSAAIIYAMGITQHVSGTKNVISLANLAMSTGNIGKQGSGVNPLRGQSNVQGAGDVGALPNTFPGYQSVSDEQMIKKFEKAWNVKNLSTNPGLTSVEMFNAMIDGKIKALFVMGENPVMSHPDSCHARKALESLEFFVDMDIFPNDTTRYADIILAASSGFEKDGTFTNTERRVQRVRQVLKPVGNSKPDWKILIELMKKMGYETDYASPSTIMDEIAQVTPIYAGISYERIGQKGLQWPCTSKDSDGTELLHKEKFSRSDGKGKFIPVEFTQPPELPDDEYPFYLSTGRILYHYHTGTMTRRVKELEDIRPKVEIEINPEDAKEVGISDGEVVRITSRRGSIEGQVKITLRSQKGLIFIPFHYAEAPANILTLAALDPIAKIPTFKVSAVKIEKIKGTVQDLQEH</sequence>
<evidence type="ECO:0000256" key="6">
    <source>
        <dbReference type="ARBA" id="ARBA00022485"/>
    </source>
</evidence>
<evidence type="ECO:0000259" key="21">
    <source>
        <dbReference type="PROSITE" id="PS51839"/>
    </source>
</evidence>
<feature type="domain" description="4Fe-4S ferredoxin-type" evidence="19">
    <location>
        <begin position="182"/>
        <end position="211"/>
    </location>
</feature>
<keyword evidence="14" id="KW-0411">Iron-sulfur</keyword>
<dbReference type="InterPro" id="IPR009010">
    <property type="entry name" value="Asp_de-COase-like_dom_sf"/>
</dbReference>
<dbReference type="Gene3D" id="3.40.50.740">
    <property type="match status" value="1"/>
</dbReference>
<dbReference type="InterPro" id="IPR006657">
    <property type="entry name" value="MoPterin_dinucl-bd_dom"/>
</dbReference>
<evidence type="ECO:0000256" key="10">
    <source>
        <dbReference type="ARBA" id="ARBA00022737"/>
    </source>
</evidence>
<dbReference type="Pfam" id="PF12838">
    <property type="entry name" value="Fer4_7"/>
    <property type="match status" value="1"/>
</dbReference>
<dbReference type="CDD" id="cd00207">
    <property type="entry name" value="fer2"/>
    <property type="match status" value="1"/>
</dbReference>
<dbReference type="GO" id="GO:0008137">
    <property type="term" value="F:NADH dehydrogenase (ubiquinone) activity"/>
    <property type="evidence" value="ECO:0007669"/>
    <property type="project" value="InterPro"/>
</dbReference>
<dbReference type="GO" id="GO:0003954">
    <property type="term" value="F:NADH dehydrogenase activity"/>
    <property type="evidence" value="ECO:0007669"/>
    <property type="project" value="TreeGrafter"/>
</dbReference>
<evidence type="ECO:0000259" key="20">
    <source>
        <dbReference type="PROSITE" id="PS51669"/>
    </source>
</evidence>
<dbReference type="SMART" id="SM00929">
    <property type="entry name" value="NADH-G_4Fe-4S_3"/>
    <property type="match status" value="1"/>
</dbReference>
<dbReference type="EMBL" id="DTPE01000245">
    <property type="protein sequence ID" value="HGE75709.1"/>
    <property type="molecule type" value="Genomic_DNA"/>
</dbReference>
<feature type="domain" description="4Fe-4S ferredoxin-type" evidence="19">
    <location>
        <begin position="139"/>
        <end position="169"/>
    </location>
</feature>
<dbReference type="Gene3D" id="2.40.40.20">
    <property type="match status" value="1"/>
</dbReference>
<dbReference type="SUPFAM" id="SSF54862">
    <property type="entry name" value="4Fe-4S ferredoxins"/>
    <property type="match status" value="1"/>
</dbReference>
<dbReference type="Pfam" id="PF10588">
    <property type="entry name" value="NADH-G_4Fe-4S_3"/>
    <property type="match status" value="1"/>
</dbReference>
<comment type="cofactor">
    <cofactor evidence="2">
        <name>[4Fe-4S] cluster</name>
        <dbReference type="ChEBI" id="CHEBI:49883"/>
    </cofactor>
</comment>
<keyword evidence="15" id="KW-0520">NAD</keyword>
<keyword evidence="13" id="KW-0408">Iron</keyword>
<dbReference type="InterPro" id="IPR017900">
    <property type="entry name" value="4Fe4S_Fe_S_CS"/>
</dbReference>
<evidence type="ECO:0000256" key="15">
    <source>
        <dbReference type="ARBA" id="ARBA00023027"/>
    </source>
</evidence>
<protein>
    <submittedName>
        <fullName evidence="22">Formate dehydrogenase subunit alpha</fullName>
    </submittedName>
</protein>
<dbReference type="InterPro" id="IPR001041">
    <property type="entry name" value="2Fe-2S_ferredoxin-type"/>
</dbReference>
<dbReference type="PROSITE" id="PS00641">
    <property type="entry name" value="COMPLEX1_75K_1"/>
    <property type="match status" value="1"/>
</dbReference>
<dbReference type="PROSITE" id="PS51085">
    <property type="entry name" value="2FE2S_FER_2"/>
    <property type="match status" value="1"/>
</dbReference>
<dbReference type="PANTHER" id="PTHR43105">
    <property type="entry name" value="RESPIRATORY NITRATE REDUCTASE"/>
    <property type="match status" value="1"/>
</dbReference>
<keyword evidence="7" id="KW-0500">Molybdenum</keyword>
<dbReference type="FunFam" id="3.10.20.740:FF:000004">
    <property type="entry name" value="NADH-quinone oxidoreductase"/>
    <property type="match status" value="1"/>
</dbReference>
<dbReference type="GO" id="GO:0042773">
    <property type="term" value="P:ATP synthesis coupled electron transport"/>
    <property type="evidence" value="ECO:0007669"/>
    <property type="project" value="InterPro"/>
</dbReference>
<dbReference type="SUPFAM" id="SSF50692">
    <property type="entry name" value="ADC-like"/>
    <property type="match status" value="1"/>
</dbReference>
<dbReference type="Gene3D" id="3.10.20.740">
    <property type="match status" value="1"/>
</dbReference>
<evidence type="ECO:0000313" key="22">
    <source>
        <dbReference type="EMBL" id="HGE75709.1"/>
    </source>
</evidence>
<feature type="domain" description="4Fe-4S His(Cys)3-ligated-type" evidence="21">
    <location>
        <begin position="78"/>
        <end position="117"/>
    </location>
</feature>
<evidence type="ECO:0000256" key="3">
    <source>
        <dbReference type="ARBA" id="ARBA00004370"/>
    </source>
</evidence>
<dbReference type="InterPro" id="IPR050123">
    <property type="entry name" value="Prok_molybdopt-oxidoreductase"/>
</dbReference>
<dbReference type="PANTHER" id="PTHR43105:SF14">
    <property type="entry name" value="FORMATE DEHYDROGENASE H"/>
    <property type="match status" value="1"/>
</dbReference>
<evidence type="ECO:0000256" key="12">
    <source>
        <dbReference type="ARBA" id="ARBA00023002"/>
    </source>
</evidence>
<dbReference type="InterPro" id="IPR036010">
    <property type="entry name" value="2Fe-2S_ferredoxin-like_sf"/>
</dbReference>
<comment type="similarity">
    <text evidence="4">Belongs to the complex I 75 kDa subunit family.</text>
</comment>
<dbReference type="InterPro" id="IPR017896">
    <property type="entry name" value="4Fe4S_Fe-S-bd"/>
</dbReference>
<evidence type="ECO:0000256" key="1">
    <source>
        <dbReference type="ARBA" id="ARBA00001942"/>
    </source>
</evidence>
<dbReference type="Gene3D" id="3.40.228.10">
    <property type="entry name" value="Dimethylsulfoxide Reductase, domain 2"/>
    <property type="match status" value="1"/>
</dbReference>
<dbReference type="GO" id="GO:0043546">
    <property type="term" value="F:molybdopterin cofactor binding"/>
    <property type="evidence" value="ECO:0007669"/>
    <property type="project" value="InterPro"/>
</dbReference>
<dbReference type="Pfam" id="PF01568">
    <property type="entry name" value="Molydop_binding"/>
    <property type="match status" value="1"/>
</dbReference>
<reference evidence="22" key="1">
    <citation type="journal article" date="2020" name="mSystems">
        <title>Genome- and Community-Level Interaction Insights into Carbon Utilization and Element Cycling Functions of Hydrothermarchaeota in Hydrothermal Sediment.</title>
        <authorList>
            <person name="Zhou Z."/>
            <person name="Liu Y."/>
            <person name="Xu W."/>
            <person name="Pan J."/>
            <person name="Luo Z.H."/>
            <person name="Li M."/>
        </authorList>
    </citation>
    <scope>NUCLEOTIDE SEQUENCE [LARGE SCALE GENOMIC DNA]</scope>
    <source>
        <strain evidence="22">SpSt-966</strain>
    </source>
</reference>
<evidence type="ECO:0000256" key="8">
    <source>
        <dbReference type="ARBA" id="ARBA00022714"/>
    </source>
</evidence>
<keyword evidence="10" id="KW-0677">Repeat</keyword>
<evidence type="ECO:0000256" key="11">
    <source>
        <dbReference type="ARBA" id="ARBA00022967"/>
    </source>
</evidence>
<dbReference type="Gene3D" id="3.30.70.20">
    <property type="match status" value="1"/>
</dbReference>
<dbReference type="SMART" id="SM00926">
    <property type="entry name" value="Molybdop_Fe4S4"/>
    <property type="match status" value="1"/>
</dbReference>
<organism evidence="22">
    <name type="scientific">Mesoaciditoga lauensis</name>
    <dbReference type="NCBI Taxonomy" id="1495039"/>
    <lineage>
        <taxon>Bacteria</taxon>
        <taxon>Thermotogati</taxon>
        <taxon>Thermotogota</taxon>
        <taxon>Thermotogae</taxon>
        <taxon>Mesoaciditogales</taxon>
        <taxon>Mesoaciditogaceae</taxon>
        <taxon>Mesoaciditoga</taxon>
    </lineage>
</organism>
<dbReference type="GO" id="GO:0051539">
    <property type="term" value="F:4 iron, 4 sulfur cluster binding"/>
    <property type="evidence" value="ECO:0007669"/>
    <property type="project" value="UniProtKB-KW"/>
</dbReference>
<dbReference type="CDD" id="cd02753">
    <property type="entry name" value="MopB_Formate-Dh-H"/>
    <property type="match status" value="1"/>
</dbReference>
<gene>
    <name evidence="22" type="ORF">ENX73_06245</name>
</gene>
<proteinExistence type="inferred from homology"/>
<comment type="subcellular location">
    <subcellularLocation>
        <location evidence="3">Membrane</location>
    </subcellularLocation>
</comment>
<dbReference type="InterPro" id="IPR006655">
    <property type="entry name" value="Mopterin_OxRdtase_prok_CS"/>
</dbReference>
<name>A0A7V3VT29_9BACT</name>
<dbReference type="Pfam" id="PF13510">
    <property type="entry name" value="Fer2_4"/>
    <property type="match status" value="1"/>
</dbReference>
<dbReference type="InterPro" id="IPR041924">
    <property type="entry name" value="Formate_Dh-H_N"/>
</dbReference>
<dbReference type="FunFam" id="3.30.70.20:FF:000035">
    <property type="entry name" value="Iron hydrogenase 1"/>
    <property type="match status" value="1"/>
</dbReference>
<dbReference type="PROSITE" id="PS51379">
    <property type="entry name" value="4FE4S_FER_2"/>
    <property type="match status" value="2"/>
</dbReference>
<evidence type="ECO:0000259" key="19">
    <source>
        <dbReference type="PROSITE" id="PS51379"/>
    </source>
</evidence>
<dbReference type="AlphaFoldDB" id="A0A7V3VT29"/>
<keyword evidence="6" id="KW-0004">4Fe-4S</keyword>
<dbReference type="PROSITE" id="PS00932">
    <property type="entry name" value="MOLYBDOPTERIN_PROK_3"/>
    <property type="match status" value="1"/>
</dbReference>
<dbReference type="InterPro" id="IPR006478">
    <property type="entry name" value="Formate_DH_asu"/>
</dbReference>
<dbReference type="GO" id="GO:0046872">
    <property type="term" value="F:metal ion binding"/>
    <property type="evidence" value="ECO:0007669"/>
    <property type="project" value="UniProtKB-KW"/>
</dbReference>
<keyword evidence="12" id="KW-0560">Oxidoreductase</keyword>
<dbReference type="Pfam" id="PF00384">
    <property type="entry name" value="Molybdopterin"/>
    <property type="match status" value="1"/>
</dbReference>
<evidence type="ECO:0000256" key="7">
    <source>
        <dbReference type="ARBA" id="ARBA00022505"/>
    </source>
</evidence>
<dbReference type="GO" id="GO:0016020">
    <property type="term" value="C:membrane"/>
    <property type="evidence" value="ECO:0007669"/>
    <property type="project" value="UniProtKB-SubCell"/>
</dbReference>
<comment type="caution">
    <text evidence="22">The sequence shown here is derived from an EMBL/GenBank/DDBJ whole genome shotgun (WGS) entry which is preliminary data.</text>
</comment>
<dbReference type="PROSITE" id="PS51669">
    <property type="entry name" value="4FE4S_MOW_BIS_MGD"/>
    <property type="match status" value="1"/>
</dbReference>
<evidence type="ECO:0000256" key="9">
    <source>
        <dbReference type="ARBA" id="ARBA00022723"/>
    </source>
</evidence>
<dbReference type="Pfam" id="PF04879">
    <property type="entry name" value="Molybdop_Fe4S4"/>
    <property type="match status" value="1"/>
</dbReference>
<evidence type="ECO:0000256" key="17">
    <source>
        <dbReference type="ARBA" id="ARBA00034078"/>
    </source>
</evidence>
<dbReference type="SUPFAM" id="SSF53706">
    <property type="entry name" value="Formate dehydrogenase/DMSO reductase, domains 1-3"/>
    <property type="match status" value="1"/>
</dbReference>
<dbReference type="CDD" id="cd02790">
    <property type="entry name" value="MopB_CT_Formate-Dh_H"/>
    <property type="match status" value="1"/>
</dbReference>
<evidence type="ECO:0000256" key="13">
    <source>
        <dbReference type="ARBA" id="ARBA00023004"/>
    </source>
</evidence>
<evidence type="ECO:0000259" key="18">
    <source>
        <dbReference type="PROSITE" id="PS51085"/>
    </source>
</evidence>
<dbReference type="InterPro" id="IPR019574">
    <property type="entry name" value="NADH_UbQ_OxRdtase_Gsu_4Fe4S-bd"/>
</dbReference>
<evidence type="ECO:0000256" key="16">
    <source>
        <dbReference type="ARBA" id="ARBA00023136"/>
    </source>
</evidence>
<comment type="cofactor">
    <cofactor evidence="1">
        <name>Mo-bis(molybdopterin guanine dinucleotide)</name>
        <dbReference type="ChEBI" id="CHEBI:60539"/>
    </cofactor>
</comment>
<feature type="domain" description="2Fe-2S ferredoxin-type" evidence="18">
    <location>
        <begin position="1"/>
        <end position="78"/>
    </location>
</feature>
<keyword evidence="11" id="KW-1278">Translocase</keyword>
<evidence type="ECO:0000256" key="4">
    <source>
        <dbReference type="ARBA" id="ARBA00005404"/>
    </source>
</evidence>
<dbReference type="PROSITE" id="PS51839">
    <property type="entry name" value="4FE4S_HC3"/>
    <property type="match status" value="1"/>
</dbReference>
<dbReference type="NCBIfam" id="TIGR01591">
    <property type="entry name" value="Fdh-alpha"/>
    <property type="match status" value="1"/>
</dbReference>
<dbReference type="GO" id="GO:0015942">
    <property type="term" value="P:formate metabolic process"/>
    <property type="evidence" value="ECO:0007669"/>
    <property type="project" value="InterPro"/>
</dbReference>
<dbReference type="InterPro" id="IPR006656">
    <property type="entry name" value="Mopterin_OxRdtase"/>
</dbReference>
<evidence type="ECO:0000256" key="5">
    <source>
        <dbReference type="ARBA" id="ARBA00007023"/>
    </source>
</evidence>
<keyword evidence="8" id="KW-0001">2Fe-2S</keyword>
<evidence type="ECO:0000256" key="2">
    <source>
        <dbReference type="ARBA" id="ARBA00001966"/>
    </source>
</evidence>
<evidence type="ECO:0000256" key="14">
    <source>
        <dbReference type="ARBA" id="ARBA00023014"/>
    </source>
</evidence>